<name>A0ABP7DBQ0_9ACTN</name>
<dbReference type="EC" id="2.7.13.3" evidence="2"/>
<evidence type="ECO:0000256" key="1">
    <source>
        <dbReference type="ARBA" id="ARBA00000085"/>
    </source>
</evidence>
<feature type="transmembrane region" description="Helical" evidence="9">
    <location>
        <begin position="249"/>
        <end position="271"/>
    </location>
</feature>
<dbReference type="InterPro" id="IPR011712">
    <property type="entry name" value="Sig_transdc_His_kin_sub3_dim/P"/>
</dbReference>
<organism evidence="12 13">
    <name type="scientific">Microlunatus aurantiacus</name>
    <dbReference type="NCBI Taxonomy" id="446786"/>
    <lineage>
        <taxon>Bacteria</taxon>
        <taxon>Bacillati</taxon>
        <taxon>Actinomycetota</taxon>
        <taxon>Actinomycetes</taxon>
        <taxon>Propionibacteriales</taxon>
        <taxon>Propionibacteriaceae</taxon>
        <taxon>Microlunatus</taxon>
    </lineage>
</organism>
<feature type="domain" description="Histidine kinase/HSP90-like ATPase" evidence="10">
    <location>
        <begin position="511"/>
        <end position="595"/>
    </location>
</feature>
<keyword evidence="9" id="KW-0812">Transmembrane</keyword>
<dbReference type="Gene3D" id="3.30.565.10">
    <property type="entry name" value="Histidine kinase-like ATPase, C-terminal domain"/>
    <property type="match status" value="1"/>
</dbReference>
<feature type="transmembrane region" description="Helical" evidence="9">
    <location>
        <begin position="55"/>
        <end position="79"/>
    </location>
</feature>
<dbReference type="Pfam" id="PF02518">
    <property type="entry name" value="HATPase_c"/>
    <property type="match status" value="1"/>
</dbReference>
<accession>A0ABP7DBQ0</accession>
<proteinExistence type="predicted"/>
<keyword evidence="9" id="KW-1133">Transmembrane helix</keyword>
<keyword evidence="9" id="KW-0472">Membrane</keyword>
<dbReference type="InterPro" id="IPR003594">
    <property type="entry name" value="HATPase_dom"/>
</dbReference>
<protein>
    <recommendedName>
        <fullName evidence="2">histidine kinase</fullName>
        <ecNumber evidence="2">2.7.13.3</ecNumber>
    </recommendedName>
</protein>
<evidence type="ECO:0000256" key="8">
    <source>
        <dbReference type="ARBA" id="ARBA00023012"/>
    </source>
</evidence>
<dbReference type="Pfam" id="PF07730">
    <property type="entry name" value="HisKA_3"/>
    <property type="match status" value="1"/>
</dbReference>
<dbReference type="Proteomes" id="UP001500051">
    <property type="component" value="Unassembled WGS sequence"/>
</dbReference>
<feature type="transmembrane region" description="Helical" evidence="9">
    <location>
        <begin position="109"/>
        <end position="132"/>
    </location>
</feature>
<evidence type="ECO:0000259" key="10">
    <source>
        <dbReference type="Pfam" id="PF02518"/>
    </source>
</evidence>
<dbReference type="InterPro" id="IPR050482">
    <property type="entry name" value="Sensor_HK_TwoCompSys"/>
</dbReference>
<gene>
    <name evidence="12" type="ORF">GCM10022204_17850</name>
</gene>
<feature type="transmembrane region" description="Helical" evidence="9">
    <location>
        <begin position="218"/>
        <end position="243"/>
    </location>
</feature>
<evidence type="ECO:0000256" key="5">
    <source>
        <dbReference type="ARBA" id="ARBA00022741"/>
    </source>
</evidence>
<feature type="transmembrane region" description="Helical" evidence="9">
    <location>
        <begin position="184"/>
        <end position="206"/>
    </location>
</feature>
<keyword evidence="3" id="KW-0597">Phosphoprotein</keyword>
<keyword evidence="7" id="KW-0067">ATP-binding</keyword>
<feature type="transmembrane region" description="Helical" evidence="9">
    <location>
        <begin position="29"/>
        <end position="49"/>
    </location>
</feature>
<dbReference type="InterPro" id="IPR036890">
    <property type="entry name" value="HATPase_C_sf"/>
</dbReference>
<feature type="domain" description="Signal transduction histidine kinase subgroup 3 dimerisation and phosphoacceptor" evidence="11">
    <location>
        <begin position="407"/>
        <end position="472"/>
    </location>
</feature>
<evidence type="ECO:0000256" key="3">
    <source>
        <dbReference type="ARBA" id="ARBA00022553"/>
    </source>
</evidence>
<dbReference type="SUPFAM" id="SSF55874">
    <property type="entry name" value="ATPase domain of HSP90 chaperone/DNA topoisomerase II/histidine kinase"/>
    <property type="match status" value="1"/>
</dbReference>
<comment type="caution">
    <text evidence="12">The sequence shown here is derived from an EMBL/GenBank/DDBJ whole genome shotgun (WGS) entry which is preliminary data.</text>
</comment>
<dbReference type="GO" id="GO:0016301">
    <property type="term" value="F:kinase activity"/>
    <property type="evidence" value="ECO:0007669"/>
    <property type="project" value="UniProtKB-KW"/>
</dbReference>
<dbReference type="PANTHER" id="PTHR24421:SF10">
    <property type="entry name" value="NITRATE_NITRITE SENSOR PROTEIN NARQ"/>
    <property type="match status" value="1"/>
</dbReference>
<evidence type="ECO:0000256" key="2">
    <source>
        <dbReference type="ARBA" id="ARBA00012438"/>
    </source>
</evidence>
<keyword evidence="6 12" id="KW-0418">Kinase</keyword>
<reference evidence="13" key="1">
    <citation type="journal article" date="2019" name="Int. J. Syst. Evol. Microbiol.">
        <title>The Global Catalogue of Microorganisms (GCM) 10K type strain sequencing project: providing services to taxonomists for standard genome sequencing and annotation.</title>
        <authorList>
            <consortium name="The Broad Institute Genomics Platform"/>
            <consortium name="The Broad Institute Genome Sequencing Center for Infectious Disease"/>
            <person name="Wu L."/>
            <person name="Ma J."/>
        </authorList>
    </citation>
    <scope>NUCLEOTIDE SEQUENCE [LARGE SCALE GENOMIC DNA]</scope>
    <source>
        <strain evidence="13">JCM 16548</strain>
    </source>
</reference>
<keyword evidence="4" id="KW-0808">Transferase</keyword>
<feature type="transmembrane region" description="Helical" evidence="9">
    <location>
        <begin position="144"/>
        <end position="164"/>
    </location>
</feature>
<evidence type="ECO:0000313" key="13">
    <source>
        <dbReference type="Proteomes" id="UP001500051"/>
    </source>
</evidence>
<dbReference type="Gene3D" id="1.20.5.1930">
    <property type="match status" value="1"/>
</dbReference>
<evidence type="ECO:0000256" key="9">
    <source>
        <dbReference type="SAM" id="Phobius"/>
    </source>
</evidence>
<sequence>MVFAYDGLHTAGVSVAPTWSSATPRPLRLALIQLGVTTGLLGVILIVLVSAASPALLWAFVLNVLVGWLYVAAGLLAWSRRPANRFGFLIVGAGLSILVAGMQPTGFPVLAAISAVTATVPLAVLVHVLHAYPSGRLASRGSRVVVAGGWVTCLVLQLPLYLFAAQPPPYDLLLVADRPDLLALGSLVQAVAGAAVMVATTVVLAHRLRRASRRRRRVLAPLYGYGILVVLSIPISSSLLTAVGLPPDWVFPIQLIAIAGVPVAFTLALLLGGFARTGEIEALGTWLSSADPGRPPLTAALARALGDDSAELVFWVPERAEYVHANGDVAAEPGGDDRGLAEIERHGQRVGAIAYDRTLLADPAPVHAAGRVIAIAVDHERVTAELRASQQELRRSRERIVRAGDNERRRIARDLHDGLQVRLVLLALQAQEIADDPDTPPAVRDAGVALRLGVDGAAAELRALVHAVLPAALIERGLCAATEDLVDHLPVPTTLQMSVAGDDLSPVVESTAYFVVAEALTNALKHARPSSLHVGLTRVGDHLRVEVLDDGIGGAHVRAGSGLGGLTDRVETLGGRLLLISPSDRGTRVVAELPCAS</sequence>
<evidence type="ECO:0000259" key="11">
    <source>
        <dbReference type="Pfam" id="PF07730"/>
    </source>
</evidence>
<evidence type="ECO:0000256" key="6">
    <source>
        <dbReference type="ARBA" id="ARBA00022777"/>
    </source>
</evidence>
<evidence type="ECO:0000313" key="12">
    <source>
        <dbReference type="EMBL" id="GAA3701457.1"/>
    </source>
</evidence>
<feature type="transmembrane region" description="Helical" evidence="9">
    <location>
        <begin position="86"/>
        <end position="103"/>
    </location>
</feature>
<evidence type="ECO:0000256" key="4">
    <source>
        <dbReference type="ARBA" id="ARBA00022679"/>
    </source>
</evidence>
<keyword evidence="8" id="KW-0902">Two-component regulatory system</keyword>
<dbReference type="PANTHER" id="PTHR24421">
    <property type="entry name" value="NITRATE/NITRITE SENSOR PROTEIN NARX-RELATED"/>
    <property type="match status" value="1"/>
</dbReference>
<dbReference type="EMBL" id="BAAAYX010000004">
    <property type="protein sequence ID" value="GAA3701457.1"/>
    <property type="molecule type" value="Genomic_DNA"/>
</dbReference>
<evidence type="ECO:0000256" key="7">
    <source>
        <dbReference type="ARBA" id="ARBA00022840"/>
    </source>
</evidence>
<keyword evidence="5" id="KW-0547">Nucleotide-binding</keyword>
<dbReference type="CDD" id="cd16917">
    <property type="entry name" value="HATPase_UhpB-NarQ-NarX-like"/>
    <property type="match status" value="1"/>
</dbReference>
<comment type="catalytic activity">
    <reaction evidence="1">
        <text>ATP + protein L-histidine = ADP + protein N-phospho-L-histidine.</text>
        <dbReference type="EC" id="2.7.13.3"/>
    </reaction>
</comment>
<keyword evidence="13" id="KW-1185">Reference proteome</keyword>